<reference evidence="2" key="1">
    <citation type="journal article" date="2014" name="Front. Microbiol.">
        <title>High frequency of phylogenetically diverse reductive dehalogenase-homologous genes in deep subseafloor sedimentary metagenomes.</title>
        <authorList>
            <person name="Kawai M."/>
            <person name="Futagami T."/>
            <person name="Toyoda A."/>
            <person name="Takaki Y."/>
            <person name="Nishi S."/>
            <person name="Hori S."/>
            <person name="Arai W."/>
            <person name="Tsubouchi T."/>
            <person name="Morono Y."/>
            <person name="Uchiyama I."/>
            <person name="Ito T."/>
            <person name="Fujiyama A."/>
            <person name="Inagaki F."/>
            <person name="Takami H."/>
        </authorList>
    </citation>
    <scope>NUCLEOTIDE SEQUENCE</scope>
    <source>
        <strain evidence="2">Expedition CK06-06</strain>
    </source>
</reference>
<name>X1I539_9ZZZZ</name>
<organism evidence="2">
    <name type="scientific">marine sediment metagenome</name>
    <dbReference type="NCBI Taxonomy" id="412755"/>
    <lineage>
        <taxon>unclassified sequences</taxon>
        <taxon>metagenomes</taxon>
        <taxon>ecological metagenomes</taxon>
    </lineage>
</organism>
<accession>X1I539</accession>
<feature type="non-terminal residue" evidence="2">
    <location>
        <position position="1"/>
    </location>
</feature>
<sequence length="54" mass="6009">VLNSVKAALEDVAKVERDFRMEGRRLTIVLVSKVKSRQSPRQAPEKVSSDPAES</sequence>
<protein>
    <submittedName>
        <fullName evidence="2">Uncharacterized protein</fullName>
    </submittedName>
</protein>
<dbReference type="AlphaFoldDB" id="X1I539"/>
<proteinExistence type="predicted"/>
<evidence type="ECO:0000313" key="2">
    <source>
        <dbReference type="EMBL" id="GAH52673.1"/>
    </source>
</evidence>
<evidence type="ECO:0000256" key="1">
    <source>
        <dbReference type="SAM" id="MobiDB-lite"/>
    </source>
</evidence>
<dbReference type="EMBL" id="BARU01015520">
    <property type="protein sequence ID" value="GAH52673.1"/>
    <property type="molecule type" value="Genomic_DNA"/>
</dbReference>
<comment type="caution">
    <text evidence="2">The sequence shown here is derived from an EMBL/GenBank/DDBJ whole genome shotgun (WGS) entry which is preliminary data.</text>
</comment>
<gene>
    <name evidence="2" type="ORF">S03H2_26618</name>
</gene>
<feature type="region of interest" description="Disordered" evidence="1">
    <location>
        <begin position="34"/>
        <end position="54"/>
    </location>
</feature>